<protein>
    <submittedName>
        <fullName evidence="1">Uncharacterized protein</fullName>
    </submittedName>
</protein>
<organism evidence="1">
    <name type="scientific">hydrothermal vent metagenome</name>
    <dbReference type="NCBI Taxonomy" id="652676"/>
    <lineage>
        <taxon>unclassified sequences</taxon>
        <taxon>metagenomes</taxon>
        <taxon>ecological metagenomes</taxon>
    </lineage>
</organism>
<dbReference type="AlphaFoldDB" id="A0A3B0TI40"/>
<evidence type="ECO:0000313" key="1">
    <source>
        <dbReference type="EMBL" id="VAW15813.1"/>
    </source>
</evidence>
<proteinExistence type="predicted"/>
<dbReference type="EMBL" id="UOEL01000127">
    <property type="protein sequence ID" value="VAW15813.1"/>
    <property type="molecule type" value="Genomic_DNA"/>
</dbReference>
<accession>A0A3B0TI40</accession>
<name>A0A3B0TI40_9ZZZZ</name>
<reference evidence="1" key="1">
    <citation type="submission" date="2018-06" db="EMBL/GenBank/DDBJ databases">
        <authorList>
            <person name="Zhirakovskaya E."/>
        </authorList>
    </citation>
    <scope>NUCLEOTIDE SEQUENCE</scope>
</reference>
<sequence length="187" mass="22256">MTYRITKFNPKKRNEEGHFLDNSEWTAINDIGKPEYNNLSYEEYEKTETGYVESVGLILDEKNITNLQIDSLRAHDTYEDFERYKKDGRLKNIDVDFKNEIATIKNGTILNLKEIQKRVRLILRETIWMHLLNTDLKITFGYDYYMYVECSELTNKTINKIEEIELFVEPYMGQRTIIITDENGDEI</sequence>
<gene>
    <name evidence="1" type="ORF">MNBD_BACTEROID03-2370</name>
</gene>